<reference evidence="1 2" key="1">
    <citation type="submission" date="2019-11" db="EMBL/GenBank/DDBJ databases">
        <title>Multidrug-resistant Acinetobacter baumannii moving toward extensively drug-resistant over fifteen years in South of Brazil.</title>
        <authorList>
            <person name="Fedrigo N.H."/>
            <person name="Cerdeira L."/>
            <person name="Fuga B."/>
            <person name="Marini P.V.B."/>
            <person name="Shinohara D.R."/>
            <person name="Carrara-Marroni F.E."/>
            <person name="Lincopan N."/>
            <person name="Tognim M.C.B."/>
        </authorList>
    </citation>
    <scope>NUCLEOTIDE SEQUENCE [LARGE SCALE GENOMIC DNA]</scope>
    <source>
        <strain evidence="1 2">Ac576</strain>
    </source>
</reference>
<accession>A0A0R0UHM2</accession>
<sequence length="71" mass="8236">MKICIGGDLNGQVVEKDVYSFKAADIDPEKKSEYFTQSFILGDKTHRFWISNDIDFHEACKIVEKMIRHQA</sequence>
<dbReference type="Proteomes" id="UP000439424">
    <property type="component" value="Unassembled WGS sequence"/>
</dbReference>
<organism evidence="1 2">
    <name type="scientific">Acinetobacter baumannii</name>
    <dbReference type="NCBI Taxonomy" id="470"/>
    <lineage>
        <taxon>Bacteria</taxon>
        <taxon>Pseudomonadati</taxon>
        <taxon>Pseudomonadota</taxon>
        <taxon>Gammaproteobacteria</taxon>
        <taxon>Moraxellales</taxon>
        <taxon>Moraxellaceae</taxon>
        <taxon>Acinetobacter</taxon>
        <taxon>Acinetobacter calcoaceticus/baumannii complex</taxon>
    </lineage>
</organism>
<dbReference type="AlphaFoldDB" id="A0A0R0UHM2"/>
<gene>
    <name evidence="1" type="ORF">GNY86_13325</name>
</gene>
<proteinExistence type="predicted"/>
<evidence type="ECO:0000313" key="1">
    <source>
        <dbReference type="EMBL" id="MVM92506.1"/>
    </source>
</evidence>
<protein>
    <submittedName>
        <fullName evidence="1">Uncharacterized protein</fullName>
    </submittedName>
</protein>
<comment type="caution">
    <text evidence="1">The sequence shown here is derived from an EMBL/GenBank/DDBJ whole genome shotgun (WGS) entry which is preliminary data.</text>
</comment>
<dbReference type="EMBL" id="WPIP01000100">
    <property type="protein sequence ID" value="MVM92506.1"/>
    <property type="molecule type" value="Genomic_DNA"/>
</dbReference>
<evidence type="ECO:0000313" key="2">
    <source>
        <dbReference type="Proteomes" id="UP000439424"/>
    </source>
</evidence>
<dbReference type="RefSeq" id="WP_000686560.1">
    <property type="nucleotide sequence ID" value="NZ_AP024415.1"/>
</dbReference>
<name>A0A0R0UHM2_ACIBA</name>